<dbReference type="EMBL" id="MK072500">
    <property type="protein sequence ID" value="AYV86287.1"/>
    <property type="molecule type" value="Genomic_DNA"/>
</dbReference>
<name>A0A3G5AGH1_9VIRU</name>
<accession>A0A3G5AGH1</accession>
<evidence type="ECO:0000313" key="1">
    <source>
        <dbReference type="EMBL" id="AYV86287.1"/>
    </source>
</evidence>
<sequence>MRKKAINNSYELLISILMVSHNCVVVEDCIFYTAKVACDNIPKTKAVTSEILTFANY</sequence>
<protein>
    <submittedName>
        <fullName evidence="1">Uncharacterized protein</fullName>
    </submittedName>
</protein>
<proteinExistence type="predicted"/>
<gene>
    <name evidence="1" type="ORF">Solumvirus3_23</name>
</gene>
<reference evidence="1" key="1">
    <citation type="submission" date="2018-10" db="EMBL/GenBank/DDBJ databases">
        <title>Hidden diversity of soil giant viruses.</title>
        <authorList>
            <person name="Schulz F."/>
            <person name="Alteio L."/>
            <person name="Goudeau D."/>
            <person name="Ryan E.M."/>
            <person name="Malmstrom R.R."/>
            <person name="Blanchard J."/>
            <person name="Woyke T."/>
        </authorList>
    </citation>
    <scope>NUCLEOTIDE SEQUENCE</scope>
    <source>
        <strain evidence="1">SMV1</strain>
    </source>
</reference>
<organism evidence="1">
    <name type="scientific">Solumvirus sp</name>
    <dbReference type="NCBI Taxonomy" id="2487773"/>
    <lineage>
        <taxon>Viruses</taxon>
        <taxon>Pithoviruses</taxon>
    </lineage>
</organism>